<dbReference type="InterPro" id="IPR001849">
    <property type="entry name" value="PH_domain"/>
</dbReference>
<protein>
    <recommendedName>
        <fullName evidence="8">SH2 domain-containing protein</fullName>
    </recommendedName>
</protein>
<dbReference type="PROSITE" id="PS50001">
    <property type="entry name" value="SH2"/>
    <property type="match status" value="1"/>
</dbReference>
<dbReference type="InterPro" id="IPR011993">
    <property type="entry name" value="PH-like_dom_sf"/>
</dbReference>
<dbReference type="SMART" id="SM00252">
    <property type="entry name" value="SH2"/>
    <property type="match status" value="1"/>
</dbReference>
<dbReference type="AlphaFoldDB" id="A0AAV7K687"/>
<dbReference type="SUPFAM" id="SSF50729">
    <property type="entry name" value="PH domain-like"/>
    <property type="match status" value="1"/>
</dbReference>
<name>A0AAV7K687_9METZ</name>
<evidence type="ECO:0000256" key="1">
    <source>
        <dbReference type="ARBA" id="ARBA00022999"/>
    </source>
</evidence>
<evidence type="ECO:0000259" key="3">
    <source>
        <dbReference type="PROSITE" id="PS50001"/>
    </source>
</evidence>
<reference evidence="5" key="1">
    <citation type="submission" date="2022-02" db="EMBL/GenBank/DDBJ databases">
        <authorList>
            <person name="Santini S."/>
            <person name="Jourda C."/>
            <person name="Belahbib H."/>
            <person name="Rocher C."/>
            <person name="Selva M."/>
            <person name="Borchiellini C."/>
            <person name="Renard E."/>
        </authorList>
    </citation>
    <scope>NUCLEOTIDE SEQUENCE</scope>
    <source>
        <strain evidence="5">SPO-2</strain>
    </source>
</reference>
<dbReference type="Gene3D" id="3.30.505.10">
    <property type="entry name" value="SH2 domain"/>
    <property type="match status" value="1"/>
</dbReference>
<dbReference type="SUPFAM" id="SSF55550">
    <property type="entry name" value="SH2 domain"/>
    <property type="match status" value="1"/>
</dbReference>
<keyword evidence="7" id="KW-1185">Reference proteome</keyword>
<dbReference type="CDD" id="cd00821">
    <property type="entry name" value="PH"/>
    <property type="match status" value="1"/>
</dbReference>
<dbReference type="SMART" id="SM00233">
    <property type="entry name" value="PH"/>
    <property type="match status" value="1"/>
</dbReference>
<evidence type="ECO:0000256" key="2">
    <source>
        <dbReference type="PROSITE-ProRule" id="PRU00191"/>
    </source>
</evidence>
<organism evidence="5 7">
    <name type="scientific">Oopsacas minuta</name>
    <dbReference type="NCBI Taxonomy" id="111878"/>
    <lineage>
        <taxon>Eukaryota</taxon>
        <taxon>Metazoa</taxon>
        <taxon>Porifera</taxon>
        <taxon>Hexactinellida</taxon>
        <taxon>Hexasterophora</taxon>
        <taxon>Lyssacinosida</taxon>
        <taxon>Leucopsacidae</taxon>
        <taxon>Oopsacas</taxon>
    </lineage>
</organism>
<dbReference type="CDD" id="cd00173">
    <property type="entry name" value="SH2"/>
    <property type="match status" value="1"/>
</dbReference>
<evidence type="ECO:0008006" key="8">
    <source>
        <dbReference type="Google" id="ProtNLM"/>
    </source>
</evidence>
<dbReference type="Proteomes" id="UP001165289">
    <property type="component" value="Unassembled WGS sequence"/>
</dbReference>
<proteinExistence type="predicted"/>
<gene>
    <name evidence="5" type="ORF">LOD99_1089</name>
    <name evidence="6" type="ORF">LOD99_1110</name>
</gene>
<dbReference type="Pfam" id="PF00017">
    <property type="entry name" value="SH2"/>
    <property type="match status" value="1"/>
</dbReference>
<evidence type="ECO:0000313" key="5">
    <source>
        <dbReference type="EMBL" id="KAI6656289.1"/>
    </source>
</evidence>
<dbReference type="InterPro" id="IPR036860">
    <property type="entry name" value="SH2_dom_sf"/>
</dbReference>
<evidence type="ECO:0000313" key="6">
    <source>
        <dbReference type="EMBL" id="KAI6656310.1"/>
    </source>
</evidence>
<keyword evidence="1 2" id="KW-0727">SH2 domain</keyword>
<reference evidence="5 7" key="2">
    <citation type="journal article" date="2023" name="BMC Biol.">
        <title>The compact genome of the sponge Oopsacas minuta (Hexactinellida) is lacking key metazoan core genes.</title>
        <authorList>
            <person name="Santini S."/>
            <person name="Schenkelaars Q."/>
            <person name="Jourda C."/>
            <person name="Duchesne M."/>
            <person name="Belahbib H."/>
            <person name="Rocher C."/>
            <person name="Selva M."/>
            <person name="Riesgo A."/>
            <person name="Vervoort M."/>
            <person name="Leys S.P."/>
            <person name="Kodjabachian L."/>
            <person name="Le Bivic A."/>
            <person name="Borchiellini C."/>
            <person name="Claverie J.M."/>
            <person name="Renard E."/>
        </authorList>
    </citation>
    <scope>NUCLEOTIDE SEQUENCE [LARGE SCALE GENOMIC DNA]</scope>
    <source>
        <strain evidence="5">SPO-2</strain>
    </source>
</reference>
<comment type="caution">
    <text evidence="5">The sequence shown here is derived from an EMBL/GenBank/DDBJ whole genome shotgun (WGS) entry which is preliminary data.</text>
</comment>
<accession>A0AAV7K687</accession>
<dbReference type="Pfam" id="PF00169">
    <property type="entry name" value="PH"/>
    <property type="match status" value="1"/>
</dbReference>
<dbReference type="Gene3D" id="2.30.29.30">
    <property type="entry name" value="Pleckstrin-homology domain (PH domain)/Phosphotyrosine-binding domain (PTB)"/>
    <property type="match status" value="1"/>
</dbReference>
<evidence type="ECO:0000313" key="7">
    <source>
        <dbReference type="Proteomes" id="UP001165289"/>
    </source>
</evidence>
<feature type="domain" description="SH2" evidence="3">
    <location>
        <begin position="457"/>
        <end position="533"/>
    </location>
</feature>
<dbReference type="EMBL" id="JAKMXF010000144">
    <property type="protein sequence ID" value="KAI6656289.1"/>
    <property type="molecule type" value="Genomic_DNA"/>
</dbReference>
<evidence type="ECO:0000259" key="4">
    <source>
        <dbReference type="PROSITE" id="PS50003"/>
    </source>
</evidence>
<dbReference type="PROSITE" id="PS50003">
    <property type="entry name" value="PH_DOMAIN"/>
    <property type="match status" value="1"/>
</dbReference>
<dbReference type="EMBL" id="JAKMXF010000144">
    <property type="protein sequence ID" value="KAI6656310.1"/>
    <property type="molecule type" value="Genomic_DNA"/>
</dbReference>
<feature type="domain" description="PH" evidence="4">
    <location>
        <begin position="11"/>
        <end position="101"/>
    </location>
</feature>
<sequence length="568" mass="64312">MQVYPSGIGGLSLLEGHLEMKLKRWKCYFVQLLGRQLFLFHDFNANPTQIHIHESATCKMGKSKRNNYQFSLHMGKTTHHFRAPNELHRATWMMHILEASKSVSPKRQASQRSVYSISSVSSIGSLGRYADDFFIGAPSEYVQFCRRTIGTRSTDSSPTPAEMDLGTRSLFRRRSLADCHLPLNNMRWYESAPPTPVPLMTPVPCLSQEDIDADIISLPDISTALHRQQKPKQHLERTGGMDNLETLDALSHSDKFQDLSSLDYTGHSNTSSQLDNYANFLQCPFYNPTSLDVLNTSLLELVRPPKFHRSTSLPHSLAKLSRDTNQPLHWINTRIQPALSVLSERHSPDTSTPHLTPMNFHSSLDRKNSFLNTTLPRLTIWPGNMELYVPPDTNTEPKTATNGCHSVTPDYENVDTMPPLLPKRTHTVPGKLVEVSKHMNITEPELFPLPISCLKRSILRSISRQDAEEILRGMAVGTFLVRFRESSPDKLALSIHMEDGIRHHRINSDTSGAYSIEGFDCCENSLEALLRAFILARNNQLTLFCPDEPLSDEDTHEWESNNSLDFIL</sequence>
<dbReference type="InterPro" id="IPR000980">
    <property type="entry name" value="SH2"/>
</dbReference>